<evidence type="ECO:0000256" key="1">
    <source>
        <dbReference type="SAM" id="MobiDB-lite"/>
    </source>
</evidence>
<feature type="compositionally biased region" description="Acidic residues" evidence="1">
    <location>
        <begin position="39"/>
        <end position="51"/>
    </location>
</feature>
<dbReference type="OrthoDB" id="2870483at2"/>
<dbReference type="InterPro" id="IPR027954">
    <property type="entry name" value="Transcobalamin-like_C"/>
</dbReference>
<organism evidence="3 4">
    <name type="scientific">Lentibacillus amyloliquefaciens</name>
    <dbReference type="NCBI Taxonomy" id="1472767"/>
    <lineage>
        <taxon>Bacteria</taxon>
        <taxon>Bacillati</taxon>
        <taxon>Bacillota</taxon>
        <taxon>Bacilli</taxon>
        <taxon>Bacillales</taxon>
        <taxon>Bacillaceae</taxon>
        <taxon>Lentibacillus</taxon>
    </lineage>
</organism>
<dbReference type="EMBL" id="CP013862">
    <property type="protein sequence ID" value="ALX47984.1"/>
    <property type="molecule type" value="Genomic_DNA"/>
</dbReference>
<evidence type="ECO:0000313" key="3">
    <source>
        <dbReference type="EMBL" id="ALX47984.1"/>
    </source>
</evidence>
<feature type="region of interest" description="Disordered" evidence="1">
    <location>
        <begin position="24"/>
        <end position="52"/>
    </location>
</feature>
<dbReference type="Proteomes" id="UP000050331">
    <property type="component" value="Chromosome"/>
</dbReference>
<name>A0A0U3W4A1_9BACI</name>
<gene>
    <name evidence="3" type="ORF">AOX59_04805</name>
</gene>
<sequence length="147" mass="16355">MNKWFLYIASILIVIGLLAGCGAGGEEQSESNESSTQTAEEENNTEGELGENEVRITISKDNGSEYIDEQEIEVEEGAILMDVMKENFYVETAQDDQFITSIERVSAEEGEDKSWIFEVNGEMANVGAAEYELSPGDEVTFDFQAWE</sequence>
<dbReference type="Pfam" id="PF14478">
    <property type="entry name" value="DUF4430"/>
    <property type="match status" value="1"/>
</dbReference>
<feature type="domain" description="Transcobalamin-like C-terminal" evidence="2">
    <location>
        <begin position="77"/>
        <end position="144"/>
    </location>
</feature>
<accession>A0A0U3W4A1</accession>
<dbReference type="AlphaFoldDB" id="A0A0U3W4A1"/>
<dbReference type="Gene3D" id="2.170.130.30">
    <property type="match status" value="1"/>
</dbReference>
<reference evidence="3 4" key="1">
    <citation type="submission" date="2016-01" db="EMBL/GenBank/DDBJ databases">
        <title>Complete genome sequence of strain Lentibacillus amyloliquefaciens LAM0015T isolated from saline sediment.</title>
        <authorList>
            <person name="Wang J.-L."/>
            <person name="He M.-X."/>
        </authorList>
    </citation>
    <scope>NUCLEOTIDE SEQUENCE [LARGE SCALE GENOMIC DNA]</scope>
    <source>
        <strain evidence="3 4">LAM0015</strain>
    </source>
</reference>
<protein>
    <recommendedName>
        <fullName evidence="2">Transcobalamin-like C-terminal domain-containing protein</fullName>
    </recommendedName>
</protein>
<evidence type="ECO:0000313" key="4">
    <source>
        <dbReference type="Proteomes" id="UP000050331"/>
    </source>
</evidence>
<keyword evidence="4" id="KW-1185">Reference proteome</keyword>
<proteinExistence type="predicted"/>
<dbReference type="PROSITE" id="PS51257">
    <property type="entry name" value="PROKAR_LIPOPROTEIN"/>
    <property type="match status" value="1"/>
</dbReference>
<dbReference type="STRING" id="1472767.AOX59_04805"/>
<dbReference type="RefSeq" id="WP_068442617.1">
    <property type="nucleotide sequence ID" value="NZ_CP013862.1"/>
</dbReference>
<evidence type="ECO:0000259" key="2">
    <source>
        <dbReference type="Pfam" id="PF14478"/>
    </source>
</evidence>
<dbReference type="KEGG" id="lao:AOX59_04805"/>